<dbReference type="Proteomes" id="UP000438429">
    <property type="component" value="Unassembled WGS sequence"/>
</dbReference>
<proteinExistence type="predicted"/>
<organism evidence="1 2">
    <name type="scientific">Scophthalmus maximus</name>
    <name type="common">Turbot</name>
    <name type="synonym">Psetta maxima</name>
    <dbReference type="NCBI Taxonomy" id="52904"/>
    <lineage>
        <taxon>Eukaryota</taxon>
        <taxon>Metazoa</taxon>
        <taxon>Chordata</taxon>
        <taxon>Craniata</taxon>
        <taxon>Vertebrata</taxon>
        <taxon>Euteleostomi</taxon>
        <taxon>Actinopterygii</taxon>
        <taxon>Neopterygii</taxon>
        <taxon>Teleostei</taxon>
        <taxon>Neoteleostei</taxon>
        <taxon>Acanthomorphata</taxon>
        <taxon>Carangaria</taxon>
        <taxon>Pleuronectiformes</taxon>
        <taxon>Pleuronectoidei</taxon>
        <taxon>Scophthalmidae</taxon>
        <taxon>Scophthalmus</taxon>
    </lineage>
</organism>
<name>A0A6A4TNL6_SCOMX</name>
<gene>
    <name evidence="1" type="ORF">F2P81_004002</name>
</gene>
<sequence length="71" mass="8093">MQSLRLFCCTENRLIRSPSHYKKKPTSKREPAALTPLIAAAAKVEDSVQEEDCKKSFAIVVKRLKTLEYPE</sequence>
<reference evidence="1 2" key="1">
    <citation type="submission" date="2019-06" db="EMBL/GenBank/DDBJ databases">
        <title>Draft genomes of female and male turbot (Scophthalmus maximus).</title>
        <authorList>
            <person name="Xu H."/>
            <person name="Xu X.-W."/>
            <person name="Shao C."/>
            <person name="Chen S."/>
        </authorList>
    </citation>
    <scope>NUCLEOTIDE SEQUENCE [LARGE SCALE GENOMIC DNA]</scope>
    <source>
        <strain evidence="1">Ysfricsl-2016a</strain>
        <tissue evidence="1">Blood</tissue>
    </source>
</reference>
<accession>A0A6A4TNL6</accession>
<comment type="caution">
    <text evidence="1">The sequence shown here is derived from an EMBL/GenBank/DDBJ whole genome shotgun (WGS) entry which is preliminary data.</text>
</comment>
<evidence type="ECO:0000313" key="1">
    <source>
        <dbReference type="EMBL" id="KAF0044844.1"/>
    </source>
</evidence>
<dbReference type="EMBL" id="VEVO01000003">
    <property type="protein sequence ID" value="KAF0044844.1"/>
    <property type="molecule type" value="Genomic_DNA"/>
</dbReference>
<dbReference type="AlphaFoldDB" id="A0A6A4TNL6"/>
<protein>
    <submittedName>
        <fullName evidence="1">Uncharacterized protein</fullName>
    </submittedName>
</protein>
<evidence type="ECO:0000313" key="2">
    <source>
        <dbReference type="Proteomes" id="UP000438429"/>
    </source>
</evidence>